<keyword evidence="3" id="KW-0378">Hydrolase</keyword>
<dbReference type="InterPro" id="IPR049449">
    <property type="entry name" value="TesB_ACOT8-like_N"/>
</dbReference>
<dbReference type="SUPFAM" id="SSF54637">
    <property type="entry name" value="Thioesterase/thiol ester dehydrase-isomerase"/>
    <property type="match status" value="2"/>
</dbReference>
<name>A0A162UIE2_PHYB8</name>
<keyword evidence="9" id="KW-1185">Reference proteome</keyword>
<gene>
    <name evidence="8" type="ORF">PHYBLDRAFT_59976</name>
</gene>
<proteinExistence type="inferred from homology"/>
<evidence type="ECO:0000313" key="8">
    <source>
        <dbReference type="EMBL" id="OAD76442.1"/>
    </source>
</evidence>
<dbReference type="GO" id="GO:0009062">
    <property type="term" value="P:fatty acid catabolic process"/>
    <property type="evidence" value="ECO:0007669"/>
    <property type="project" value="TreeGrafter"/>
</dbReference>
<evidence type="ECO:0000259" key="7">
    <source>
        <dbReference type="Pfam" id="PF13622"/>
    </source>
</evidence>
<dbReference type="Gene3D" id="2.40.160.210">
    <property type="entry name" value="Acyl-CoA thioesterase, double hotdog domain"/>
    <property type="match status" value="1"/>
</dbReference>
<dbReference type="InParanoid" id="A0A162UIE2"/>
<comment type="similarity">
    <text evidence="1">Belongs to the C/M/P thioester hydrolase family.</text>
</comment>
<evidence type="ECO:0000256" key="5">
    <source>
        <dbReference type="SAM" id="MobiDB-lite"/>
    </source>
</evidence>
<evidence type="ECO:0000256" key="3">
    <source>
        <dbReference type="ARBA" id="ARBA00022801"/>
    </source>
</evidence>
<dbReference type="STRING" id="763407.A0A162UIE2"/>
<dbReference type="GO" id="GO:0047617">
    <property type="term" value="F:fatty acyl-CoA hydrolase activity"/>
    <property type="evidence" value="ECO:0007669"/>
    <property type="project" value="InterPro"/>
</dbReference>
<dbReference type="CDD" id="cd03444">
    <property type="entry name" value="Thioesterase_II_repeat1"/>
    <property type="match status" value="1"/>
</dbReference>
<dbReference type="GO" id="GO:0005782">
    <property type="term" value="C:peroxisomal matrix"/>
    <property type="evidence" value="ECO:0007669"/>
    <property type="project" value="TreeGrafter"/>
</dbReference>
<evidence type="ECO:0000256" key="4">
    <source>
        <dbReference type="ARBA" id="ARBA00023098"/>
    </source>
</evidence>
<dbReference type="Pfam" id="PF02551">
    <property type="entry name" value="Acyl_CoA_thio"/>
    <property type="match status" value="1"/>
</dbReference>
<evidence type="ECO:0000259" key="6">
    <source>
        <dbReference type="Pfam" id="PF02551"/>
    </source>
</evidence>
<dbReference type="Proteomes" id="UP000077315">
    <property type="component" value="Unassembled WGS sequence"/>
</dbReference>
<dbReference type="RefSeq" id="XP_018294482.1">
    <property type="nucleotide sequence ID" value="XM_018440585.1"/>
</dbReference>
<dbReference type="FunFam" id="2.40.160.210:FF:000001">
    <property type="entry name" value="Acyl-CoA thioesterase II"/>
    <property type="match status" value="1"/>
</dbReference>
<dbReference type="Pfam" id="PF13622">
    <property type="entry name" value="4HBT_3"/>
    <property type="match status" value="1"/>
</dbReference>
<dbReference type="GeneID" id="29001491"/>
<dbReference type="InterPro" id="IPR029069">
    <property type="entry name" value="HotDog_dom_sf"/>
</dbReference>
<sequence length="350" mass="39518">MSHARRTVTFDIKKKTADCVVLEDARRNSKEYSQDMAKVIAVEEIDTNLYMSKELWVPLGSRGAFGGQVVAQALNSAWCTVGDQFRIHSLHSYFILPCNADIPVIYKVQRLRDGKTFATRSVTAVQRGKPIFIASFSFATPEQGIRLVHQAPMPDVEKPEDVPSEIERVREWLNADDLPTAFRQYLEKRLEDVTPIEYREVHTHSTEEMLKGTVEPSAVQRRWFKSYNKLDSDDAKLHACSIAYASDSGLIITAARANGYVYDTMGMVVSLDHSIWFHTPARIDEWLLYDMHSPRTSEGRGIAFGKIYSRDGTLVATTAQEGLVRLSEKGQILEKQKTDNENDPANASKL</sequence>
<accession>A0A162UIE2</accession>
<dbReference type="InterPro" id="IPR042171">
    <property type="entry name" value="Acyl-CoA_hotdog"/>
</dbReference>
<dbReference type="InterPro" id="IPR025652">
    <property type="entry name" value="TesB_C"/>
</dbReference>
<dbReference type="PANTHER" id="PTHR11066">
    <property type="entry name" value="ACYL-COA THIOESTERASE"/>
    <property type="match status" value="1"/>
</dbReference>
<dbReference type="EMBL" id="KV440976">
    <property type="protein sequence ID" value="OAD76442.1"/>
    <property type="molecule type" value="Genomic_DNA"/>
</dbReference>
<dbReference type="InterPro" id="IPR003703">
    <property type="entry name" value="Acyl_CoA_thio"/>
</dbReference>
<feature type="domain" description="Acyl-CoA thioesterase 2 C-terminal" evidence="6">
    <location>
        <begin position="194"/>
        <end position="323"/>
    </location>
</feature>
<dbReference type="AlphaFoldDB" id="A0A162UIE2"/>
<evidence type="ECO:0000256" key="1">
    <source>
        <dbReference type="ARBA" id="ARBA00006538"/>
    </source>
</evidence>
<dbReference type="PANTHER" id="PTHR11066:SF34">
    <property type="entry name" value="ACYL-COENZYME A THIOESTERASE 8"/>
    <property type="match status" value="1"/>
</dbReference>
<evidence type="ECO:0000256" key="2">
    <source>
        <dbReference type="ARBA" id="ARBA00011881"/>
    </source>
</evidence>
<comment type="subunit">
    <text evidence="2">Homotetramer.</text>
</comment>
<dbReference type="GO" id="GO:0006637">
    <property type="term" value="P:acyl-CoA metabolic process"/>
    <property type="evidence" value="ECO:0007669"/>
    <property type="project" value="InterPro"/>
</dbReference>
<evidence type="ECO:0000313" key="9">
    <source>
        <dbReference type="Proteomes" id="UP000077315"/>
    </source>
</evidence>
<dbReference type="OrthoDB" id="68328at2759"/>
<dbReference type="CDD" id="cd03445">
    <property type="entry name" value="Thioesterase_II_repeat2"/>
    <property type="match status" value="1"/>
</dbReference>
<organism evidence="8 9">
    <name type="scientific">Phycomyces blakesleeanus (strain ATCC 8743b / DSM 1359 / FGSC 10004 / NBRC 33097 / NRRL 1555)</name>
    <dbReference type="NCBI Taxonomy" id="763407"/>
    <lineage>
        <taxon>Eukaryota</taxon>
        <taxon>Fungi</taxon>
        <taxon>Fungi incertae sedis</taxon>
        <taxon>Mucoromycota</taxon>
        <taxon>Mucoromycotina</taxon>
        <taxon>Mucoromycetes</taxon>
        <taxon>Mucorales</taxon>
        <taxon>Phycomycetaceae</taxon>
        <taxon>Phycomyces</taxon>
    </lineage>
</organism>
<feature type="domain" description="Acyl-CoA thioesterase-like N-terminal HotDog" evidence="7">
    <location>
        <begin position="58"/>
        <end position="139"/>
    </location>
</feature>
<dbReference type="VEuPathDB" id="FungiDB:PHYBLDRAFT_59976"/>
<protein>
    <recommendedName>
        <fullName evidence="10">Acyl-CoA thioesterase II</fullName>
    </recommendedName>
</protein>
<keyword evidence="4" id="KW-0443">Lipid metabolism</keyword>
<feature type="compositionally biased region" description="Basic and acidic residues" evidence="5">
    <location>
        <begin position="330"/>
        <end position="340"/>
    </location>
</feature>
<evidence type="ECO:0008006" key="10">
    <source>
        <dbReference type="Google" id="ProtNLM"/>
    </source>
</evidence>
<feature type="region of interest" description="Disordered" evidence="5">
    <location>
        <begin position="330"/>
        <end position="350"/>
    </location>
</feature>
<reference evidence="9" key="1">
    <citation type="submission" date="2015-06" db="EMBL/GenBank/DDBJ databases">
        <title>Expansion of signal transduction pathways in fungi by whole-genome duplication.</title>
        <authorList>
            <consortium name="DOE Joint Genome Institute"/>
            <person name="Corrochano L.M."/>
            <person name="Kuo A."/>
            <person name="Marcet-Houben M."/>
            <person name="Polaino S."/>
            <person name="Salamov A."/>
            <person name="Villalobos J.M."/>
            <person name="Alvarez M.I."/>
            <person name="Avalos J."/>
            <person name="Benito E.P."/>
            <person name="Benoit I."/>
            <person name="Burger G."/>
            <person name="Camino L.P."/>
            <person name="Canovas D."/>
            <person name="Cerda-Olmedo E."/>
            <person name="Cheng J.-F."/>
            <person name="Dominguez A."/>
            <person name="Elias M."/>
            <person name="Eslava A.P."/>
            <person name="Glaser F."/>
            <person name="Grimwood J."/>
            <person name="Gutierrez G."/>
            <person name="Heitman J."/>
            <person name="Henrissat B."/>
            <person name="Iturriaga E.A."/>
            <person name="Lang B.F."/>
            <person name="Lavin J.L."/>
            <person name="Lee S."/>
            <person name="Li W."/>
            <person name="Lindquist E."/>
            <person name="Lopez-Garcia S."/>
            <person name="Luque E.M."/>
            <person name="Marcos A.T."/>
            <person name="Martin J."/>
            <person name="McCluskey K."/>
            <person name="Medina H.R."/>
            <person name="Miralles-Duran A."/>
            <person name="Miyazaki A."/>
            <person name="Munoz-Torres E."/>
            <person name="Oguiza J.A."/>
            <person name="Ohm R."/>
            <person name="Olmedo M."/>
            <person name="Orejas M."/>
            <person name="Ortiz-Castellanos L."/>
            <person name="Pisabarro A.G."/>
            <person name="Rodriguez-Romero J."/>
            <person name="Ruiz-Herrera J."/>
            <person name="Ruiz-Vazquez R."/>
            <person name="Sanz C."/>
            <person name="Schackwitz W."/>
            <person name="Schmutz J."/>
            <person name="Shahriari M."/>
            <person name="Shelest E."/>
            <person name="Silva-Franco F."/>
            <person name="Soanes D."/>
            <person name="Syed K."/>
            <person name="Tagua V.G."/>
            <person name="Talbot N.J."/>
            <person name="Thon M."/>
            <person name="De vries R.P."/>
            <person name="Wiebenga A."/>
            <person name="Yadav J.S."/>
            <person name="Braun E.L."/>
            <person name="Baker S."/>
            <person name="Garre V."/>
            <person name="Horwitz B."/>
            <person name="Torres-Martinez S."/>
            <person name="Idnurm A."/>
            <person name="Herrera-Estrella A."/>
            <person name="Gabaldon T."/>
            <person name="Grigoriev I.V."/>
        </authorList>
    </citation>
    <scope>NUCLEOTIDE SEQUENCE [LARGE SCALE GENOMIC DNA]</scope>
    <source>
        <strain evidence="9">NRRL 1555(-)</strain>
    </source>
</reference>